<dbReference type="PANTHER" id="PTHR47618">
    <property type="entry name" value="BIFUNCTIONAL OLIGORIBONUCLEASE AND PAP PHOSPHATASE NRNA"/>
    <property type="match status" value="1"/>
</dbReference>
<sequence length="313" mass="35397">MKQKIIEKIKKYHTIIIHRHVRPDPDAVGSQSGLKELIISNFPEKRVLLAGDDDSEFTYLAGMDKIKDDDYKGALVIVCDTANLPRVDDQRYELGEFLIKIDHHPEVDVYGDLSWVDITASSTSEMICELYGVWQEDGAVLSDEASRLLYAGIVGDTGRFRHPNTTKRTFYWAGKLIEGDFSRPELYNAMYEKNIDLVRMEGYVLSQVELKPSGAAFIKLPAEILKEYKVDAGMTASIVNSFSTLKDVKAWVFFVEEEEEIRVRLRSKGPVINDLAARYNGGGHPMASGATVYSWEEAERLLEELDQICTESE</sequence>
<accession>A0A3M7U006</accession>
<dbReference type="InterPro" id="IPR001667">
    <property type="entry name" value="DDH_dom"/>
</dbReference>
<organism evidence="3 4">
    <name type="scientific">Alteribacter keqinensis</name>
    <dbReference type="NCBI Taxonomy" id="2483800"/>
    <lineage>
        <taxon>Bacteria</taxon>
        <taxon>Bacillati</taxon>
        <taxon>Bacillota</taxon>
        <taxon>Bacilli</taxon>
        <taxon>Bacillales</taxon>
        <taxon>Bacillaceae</taxon>
        <taxon>Alteribacter</taxon>
    </lineage>
</organism>
<dbReference type="SUPFAM" id="SSF64182">
    <property type="entry name" value="DHH phosphoesterases"/>
    <property type="match status" value="1"/>
</dbReference>
<name>A0A3M7U006_9BACI</name>
<feature type="domain" description="DHHA1" evidence="2">
    <location>
        <begin position="227"/>
        <end position="310"/>
    </location>
</feature>
<evidence type="ECO:0000259" key="2">
    <source>
        <dbReference type="Pfam" id="PF02272"/>
    </source>
</evidence>
<dbReference type="Gene3D" id="3.90.1640.10">
    <property type="entry name" value="inorganic pyrophosphatase (n-terminal core)"/>
    <property type="match status" value="1"/>
</dbReference>
<dbReference type="Pfam" id="PF02272">
    <property type="entry name" value="DHHA1"/>
    <property type="match status" value="1"/>
</dbReference>
<dbReference type="InterPro" id="IPR003156">
    <property type="entry name" value="DHHA1_dom"/>
</dbReference>
<dbReference type="Proteomes" id="UP000278746">
    <property type="component" value="Unassembled WGS sequence"/>
</dbReference>
<evidence type="ECO:0000313" key="3">
    <source>
        <dbReference type="EMBL" id="RNA70334.1"/>
    </source>
</evidence>
<dbReference type="OrthoDB" id="9803668at2"/>
<dbReference type="EMBL" id="RHIB01000001">
    <property type="protein sequence ID" value="RNA70334.1"/>
    <property type="molecule type" value="Genomic_DNA"/>
</dbReference>
<feature type="domain" description="DDH" evidence="1">
    <location>
        <begin position="15"/>
        <end position="153"/>
    </location>
</feature>
<comment type="caution">
    <text evidence="3">The sequence shown here is derived from an EMBL/GenBank/DDBJ whole genome shotgun (WGS) entry which is preliminary data.</text>
</comment>
<keyword evidence="4" id="KW-1185">Reference proteome</keyword>
<dbReference type="Gene3D" id="3.10.310.30">
    <property type="match status" value="1"/>
</dbReference>
<proteinExistence type="predicted"/>
<dbReference type="InterPro" id="IPR038763">
    <property type="entry name" value="DHH_sf"/>
</dbReference>
<dbReference type="RefSeq" id="WP_122898018.1">
    <property type="nucleotide sequence ID" value="NZ_RHIB01000001.1"/>
</dbReference>
<protein>
    <submittedName>
        <fullName evidence="3">Bifunctional oligoribonuclease/PAP phosphatase NrnA</fullName>
    </submittedName>
</protein>
<dbReference type="InterPro" id="IPR051319">
    <property type="entry name" value="Oligoribo/pAp-PDE_c-di-AMP_PDE"/>
</dbReference>
<gene>
    <name evidence="3" type="ORF">EBO34_10530</name>
</gene>
<dbReference type="GO" id="GO:0003676">
    <property type="term" value="F:nucleic acid binding"/>
    <property type="evidence" value="ECO:0007669"/>
    <property type="project" value="InterPro"/>
</dbReference>
<dbReference type="AlphaFoldDB" id="A0A3M7U006"/>
<evidence type="ECO:0000313" key="4">
    <source>
        <dbReference type="Proteomes" id="UP000278746"/>
    </source>
</evidence>
<dbReference type="Pfam" id="PF01368">
    <property type="entry name" value="DHH"/>
    <property type="match status" value="1"/>
</dbReference>
<dbReference type="PANTHER" id="PTHR47618:SF1">
    <property type="entry name" value="BIFUNCTIONAL OLIGORIBONUCLEASE AND PAP PHOSPHATASE NRNA"/>
    <property type="match status" value="1"/>
</dbReference>
<reference evidence="3 4" key="1">
    <citation type="submission" date="2018-10" db="EMBL/GenBank/DDBJ databases">
        <title>Bacillus Keqinensis sp. nov., a moderately halophilic bacterium isolated from a saline-alkaline lake.</title>
        <authorList>
            <person name="Wang H."/>
        </authorList>
    </citation>
    <scope>NUCLEOTIDE SEQUENCE [LARGE SCALE GENOMIC DNA]</scope>
    <source>
        <strain evidence="3 4">KQ-3</strain>
    </source>
</reference>
<evidence type="ECO:0000259" key="1">
    <source>
        <dbReference type="Pfam" id="PF01368"/>
    </source>
</evidence>